<feature type="domain" description="SnoaL-like" evidence="1">
    <location>
        <begin position="48"/>
        <end position="155"/>
    </location>
</feature>
<evidence type="ECO:0000313" key="3">
    <source>
        <dbReference type="Proteomes" id="UP000294498"/>
    </source>
</evidence>
<protein>
    <submittedName>
        <fullName evidence="2">Ketosteroid isomerase-like protein</fullName>
    </submittedName>
</protein>
<dbReference type="InterPro" id="IPR032710">
    <property type="entry name" value="NTF2-like_dom_sf"/>
</dbReference>
<name>A0A4R8DXF8_9BACT</name>
<comment type="caution">
    <text evidence="2">The sequence shown here is derived from an EMBL/GenBank/DDBJ whole genome shotgun (WGS) entry which is preliminary data.</text>
</comment>
<dbReference type="SUPFAM" id="SSF54427">
    <property type="entry name" value="NTF2-like"/>
    <property type="match status" value="1"/>
</dbReference>
<dbReference type="EMBL" id="SODV01000001">
    <property type="protein sequence ID" value="TDX02117.1"/>
    <property type="molecule type" value="Genomic_DNA"/>
</dbReference>
<dbReference type="Proteomes" id="UP000294498">
    <property type="component" value="Unassembled WGS sequence"/>
</dbReference>
<dbReference type="Pfam" id="PF12680">
    <property type="entry name" value="SnoaL_2"/>
    <property type="match status" value="1"/>
</dbReference>
<proteinExistence type="predicted"/>
<dbReference type="InterPro" id="IPR037401">
    <property type="entry name" value="SnoaL-like"/>
</dbReference>
<gene>
    <name evidence="2" type="ORF">EDB95_3167</name>
</gene>
<dbReference type="Gene3D" id="3.10.450.50">
    <property type="match status" value="1"/>
</dbReference>
<dbReference type="GO" id="GO:0017000">
    <property type="term" value="P:antibiotic biosynthetic process"/>
    <property type="evidence" value="ECO:0007669"/>
    <property type="project" value="UniProtKB-KW"/>
</dbReference>
<reference evidence="2 3" key="1">
    <citation type="submission" date="2019-03" db="EMBL/GenBank/DDBJ databases">
        <title>Genomic Encyclopedia of Type Strains, Phase IV (KMG-IV): sequencing the most valuable type-strain genomes for metagenomic binning, comparative biology and taxonomic classification.</title>
        <authorList>
            <person name="Goeker M."/>
        </authorList>
    </citation>
    <scope>NUCLEOTIDE SEQUENCE [LARGE SCALE GENOMIC DNA]</scope>
    <source>
        <strain evidence="2 3">DSM 100059</strain>
    </source>
</reference>
<evidence type="ECO:0000259" key="1">
    <source>
        <dbReference type="Pfam" id="PF12680"/>
    </source>
</evidence>
<evidence type="ECO:0000313" key="2">
    <source>
        <dbReference type="EMBL" id="TDX02117.1"/>
    </source>
</evidence>
<keyword evidence="2" id="KW-0413">Isomerase</keyword>
<keyword evidence="3" id="KW-1185">Reference proteome</keyword>
<organism evidence="2 3">
    <name type="scientific">Dinghuibacter silviterrae</name>
    <dbReference type="NCBI Taxonomy" id="1539049"/>
    <lineage>
        <taxon>Bacteria</taxon>
        <taxon>Pseudomonadati</taxon>
        <taxon>Bacteroidota</taxon>
        <taxon>Chitinophagia</taxon>
        <taxon>Chitinophagales</taxon>
        <taxon>Chitinophagaceae</taxon>
        <taxon>Dinghuibacter</taxon>
    </lineage>
</organism>
<sequence>MDDSVLLDYTSMAGGTPAQLTPRQITDAWAANTRLPVVATERVNRKVVDSFFVALETQQFDRLKTIFADNGRQLNPYAPEGFPKSFDGAEGIYKQYSGLTAQFGQMTFPRQIFATEDPNFFFVQFKGAIDIKAGGRYENDYLGTFRLQGGKITEYTEYFNQVVMAKAFGITLT</sequence>
<accession>A0A4R8DXF8</accession>
<dbReference type="AlphaFoldDB" id="A0A4R8DXF8"/>
<dbReference type="GO" id="GO:0016853">
    <property type="term" value="F:isomerase activity"/>
    <property type="evidence" value="ECO:0007669"/>
    <property type="project" value="UniProtKB-KW"/>
</dbReference>